<proteinExistence type="predicted"/>
<evidence type="ECO:0000313" key="6">
    <source>
        <dbReference type="EMBL" id="MFD1365150.1"/>
    </source>
</evidence>
<organism evidence="6 7">
    <name type="scientific">Actinoplanes sichuanensis</name>
    <dbReference type="NCBI Taxonomy" id="512349"/>
    <lineage>
        <taxon>Bacteria</taxon>
        <taxon>Bacillati</taxon>
        <taxon>Actinomycetota</taxon>
        <taxon>Actinomycetes</taxon>
        <taxon>Micromonosporales</taxon>
        <taxon>Micromonosporaceae</taxon>
        <taxon>Actinoplanes</taxon>
    </lineage>
</organism>
<dbReference type="EMBL" id="JBHTMK010000008">
    <property type="protein sequence ID" value="MFD1365150.1"/>
    <property type="molecule type" value="Genomic_DNA"/>
</dbReference>
<dbReference type="PANTHER" id="PTHR30055">
    <property type="entry name" value="HTH-TYPE TRANSCRIPTIONAL REGULATOR RUTR"/>
    <property type="match status" value="1"/>
</dbReference>
<dbReference type="PANTHER" id="PTHR30055:SF151">
    <property type="entry name" value="TRANSCRIPTIONAL REGULATORY PROTEIN"/>
    <property type="match status" value="1"/>
</dbReference>
<protein>
    <submittedName>
        <fullName evidence="6">TetR/AcrR family transcriptional regulator</fullName>
    </submittedName>
</protein>
<reference evidence="7" key="1">
    <citation type="journal article" date="2019" name="Int. J. Syst. Evol. Microbiol.">
        <title>The Global Catalogue of Microorganisms (GCM) 10K type strain sequencing project: providing services to taxonomists for standard genome sequencing and annotation.</title>
        <authorList>
            <consortium name="The Broad Institute Genomics Platform"/>
            <consortium name="The Broad Institute Genome Sequencing Center for Infectious Disease"/>
            <person name="Wu L."/>
            <person name="Ma J."/>
        </authorList>
    </citation>
    <scope>NUCLEOTIDE SEQUENCE [LARGE SCALE GENOMIC DNA]</scope>
    <source>
        <strain evidence="7">CCM 7526</strain>
    </source>
</reference>
<dbReference type="InterPro" id="IPR009057">
    <property type="entry name" value="Homeodomain-like_sf"/>
</dbReference>
<evidence type="ECO:0000256" key="1">
    <source>
        <dbReference type="ARBA" id="ARBA00023015"/>
    </source>
</evidence>
<evidence type="ECO:0000256" key="2">
    <source>
        <dbReference type="ARBA" id="ARBA00023125"/>
    </source>
</evidence>
<keyword evidence="2 4" id="KW-0238">DNA-binding</keyword>
<feature type="DNA-binding region" description="H-T-H motif" evidence="4">
    <location>
        <begin position="41"/>
        <end position="60"/>
    </location>
</feature>
<dbReference type="Gene3D" id="1.10.357.10">
    <property type="entry name" value="Tetracycline Repressor, domain 2"/>
    <property type="match status" value="1"/>
</dbReference>
<dbReference type="Pfam" id="PF02909">
    <property type="entry name" value="TetR_C_1"/>
    <property type="match status" value="1"/>
</dbReference>
<dbReference type="InterPro" id="IPR004111">
    <property type="entry name" value="Repressor_TetR_C"/>
</dbReference>
<sequence length="234" mass="24486">MTGDACLRRRLRAVPKRSLSPDAIAAAALALGDRDGQAAMSMRRIAAELGCDPMAIYRHFPNREALLDAVADLALAGVVTDQSAGAGPGEGSGFGWEGRLTTLLSDVREAALRHPGIAGHIASRPPLGVNGLRLHGVLDEALVAAGLSRADVVKATQALIAYLAAALAMAVRAGERDERWHQVSEALGHKTDSGAPDREVDSAHLPIVGSAEQFAFGLRLLVNGIRVEGQRNSV</sequence>
<dbReference type="InterPro" id="IPR050109">
    <property type="entry name" value="HTH-type_TetR-like_transc_reg"/>
</dbReference>
<dbReference type="InterPro" id="IPR036271">
    <property type="entry name" value="Tet_transcr_reg_TetR-rel_C_sf"/>
</dbReference>
<keyword evidence="1" id="KW-0805">Transcription regulation</keyword>
<evidence type="ECO:0000313" key="7">
    <source>
        <dbReference type="Proteomes" id="UP001597183"/>
    </source>
</evidence>
<keyword evidence="7" id="KW-1185">Reference proteome</keyword>
<dbReference type="RefSeq" id="WP_317795388.1">
    <property type="nucleotide sequence ID" value="NZ_AP028461.1"/>
</dbReference>
<evidence type="ECO:0000256" key="3">
    <source>
        <dbReference type="ARBA" id="ARBA00023163"/>
    </source>
</evidence>
<feature type="domain" description="HTH tetR-type" evidence="5">
    <location>
        <begin position="18"/>
        <end position="78"/>
    </location>
</feature>
<name>A0ABW4A4J7_9ACTN</name>
<dbReference type="Proteomes" id="UP001597183">
    <property type="component" value="Unassembled WGS sequence"/>
</dbReference>
<comment type="caution">
    <text evidence="6">The sequence shown here is derived from an EMBL/GenBank/DDBJ whole genome shotgun (WGS) entry which is preliminary data.</text>
</comment>
<dbReference type="SUPFAM" id="SSF46689">
    <property type="entry name" value="Homeodomain-like"/>
    <property type="match status" value="1"/>
</dbReference>
<accession>A0ABW4A4J7</accession>
<dbReference type="SUPFAM" id="SSF48498">
    <property type="entry name" value="Tetracyclin repressor-like, C-terminal domain"/>
    <property type="match status" value="1"/>
</dbReference>
<evidence type="ECO:0000256" key="4">
    <source>
        <dbReference type="PROSITE-ProRule" id="PRU00335"/>
    </source>
</evidence>
<gene>
    <name evidence="6" type="ORF">ACFQ5G_07320</name>
</gene>
<evidence type="ECO:0000259" key="5">
    <source>
        <dbReference type="PROSITE" id="PS50977"/>
    </source>
</evidence>
<dbReference type="InterPro" id="IPR001647">
    <property type="entry name" value="HTH_TetR"/>
</dbReference>
<dbReference type="PROSITE" id="PS50977">
    <property type="entry name" value="HTH_TETR_2"/>
    <property type="match status" value="1"/>
</dbReference>
<keyword evidence="3" id="KW-0804">Transcription</keyword>
<dbReference type="Pfam" id="PF00440">
    <property type="entry name" value="TetR_N"/>
    <property type="match status" value="1"/>
</dbReference>